<accession>A0A412H4N0</accession>
<name>A0A412H4N0_9BACT</name>
<comment type="caution">
    <text evidence="2">The sequence shown here is derived from an EMBL/GenBank/DDBJ whole genome shotgun (WGS) entry which is preliminary data.</text>
</comment>
<dbReference type="InterPro" id="IPR013728">
    <property type="entry name" value="BT_3987-like_N"/>
</dbReference>
<evidence type="ECO:0000313" key="2">
    <source>
        <dbReference type="EMBL" id="RGS06472.1"/>
    </source>
</evidence>
<dbReference type="InterPro" id="IPR008979">
    <property type="entry name" value="Galactose-bd-like_sf"/>
</dbReference>
<dbReference type="Proteomes" id="UP000285750">
    <property type="component" value="Unassembled WGS sequence"/>
</dbReference>
<feature type="domain" description="BT-3987-like N-terminal" evidence="1">
    <location>
        <begin position="47"/>
        <end position="153"/>
    </location>
</feature>
<gene>
    <name evidence="2" type="ORF">DWY14_10420</name>
</gene>
<dbReference type="Gene3D" id="2.60.40.1740">
    <property type="entry name" value="hypothetical protein (bacova_03559)"/>
    <property type="match status" value="2"/>
</dbReference>
<protein>
    <submittedName>
        <fullName evidence="2">DUF1735 domain-containing protein</fullName>
    </submittedName>
</protein>
<evidence type="ECO:0000313" key="3">
    <source>
        <dbReference type="Proteomes" id="UP000285750"/>
    </source>
</evidence>
<dbReference type="EMBL" id="QRUY01000022">
    <property type="protein sequence ID" value="RGS06472.1"/>
    <property type="molecule type" value="Genomic_DNA"/>
</dbReference>
<dbReference type="SUPFAM" id="SSF49785">
    <property type="entry name" value="Galactose-binding domain-like"/>
    <property type="match status" value="1"/>
</dbReference>
<reference evidence="2 3" key="1">
    <citation type="submission" date="2018-08" db="EMBL/GenBank/DDBJ databases">
        <title>A genome reference for cultivated species of the human gut microbiota.</title>
        <authorList>
            <person name="Zou Y."/>
            <person name="Xue W."/>
            <person name="Luo G."/>
        </authorList>
    </citation>
    <scope>NUCLEOTIDE SEQUENCE [LARGE SCALE GENOMIC DNA]</scope>
    <source>
        <strain evidence="2 3">AF24-16AC</strain>
    </source>
</reference>
<proteinExistence type="predicted"/>
<dbReference type="Pfam" id="PF08522">
    <property type="entry name" value="BT_3987-like_N"/>
    <property type="match status" value="2"/>
</dbReference>
<sequence>MKLHHIFGAACVLGGTLALSSCEKYDELFPEQYHCVLNIKDAGIRNIELYTTEAEGAVPISVMKTGSKGDVPANGTVTPMSEAIFQEYCNTNGLKYAYLPAEYYTLQNNELQFSSQERYKPVNTVLKTREILQQQESHNGQAYALPLLLRSSEVSVNDSLLIIVPQIKAPTIGLANSGFNHAISFSSKGEAKQAYTLELTLPIPNIWGLKCSLACNEEAVAAFNKYNSQNGNRYKQLPSNAYTLPENGIVTFGNEATTASVDIAINRASLEMGEYILPLSIASPTVEGVEINAAQKTVLLGVTYSPDKLELKANQFKANSIAEGDGTGYAGLVDGLGSGLHFHSNWSAPVKDATYGNYIEVTLSAPVQSIKLDYWTRFENGNAAPTHIKLFASTNGTEWKELGDIASGLPTGGNQQYSSPIYRAEQPFSHFRFAVLESAAGSMTNGNAWFNLGELVLYGN</sequence>
<organism evidence="2 3">
    <name type="scientific">Phocaeicola plebeius</name>
    <dbReference type="NCBI Taxonomy" id="310297"/>
    <lineage>
        <taxon>Bacteria</taxon>
        <taxon>Pseudomonadati</taxon>
        <taxon>Bacteroidota</taxon>
        <taxon>Bacteroidia</taxon>
        <taxon>Bacteroidales</taxon>
        <taxon>Bacteroidaceae</taxon>
        <taxon>Phocaeicola</taxon>
    </lineage>
</organism>
<dbReference type="PROSITE" id="PS51257">
    <property type="entry name" value="PROKAR_LIPOPROTEIN"/>
    <property type="match status" value="1"/>
</dbReference>
<dbReference type="AlphaFoldDB" id="A0A412H4N0"/>
<dbReference type="RefSeq" id="WP_118431559.1">
    <property type="nucleotide sequence ID" value="NZ_DBFVLJ010000013.1"/>
</dbReference>
<evidence type="ECO:0000259" key="1">
    <source>
        <dbReference type="Pfam" id="PF08522"/>
    </source>
</evidence>
<dbReference type="Gene3D" id="2.60.120.260">
    <property type="entry name" value="Galactose-binding domain-like"/>
    <property type="match status" value="1"/>
</dbReference>
<feature type="domain" description="BT-3987-like N-terminal" evidence="1">
    <location>
        <begin position="182"/>
        <end position="285"/>
    </location>
</feature>